<dbReference type="PANTHER" id="PTHR30435">
    <property type="entry name" value="FLAGELLAR PROTEIN"/>
    <property type="match status" value="1"/>
</dbReference>
<evidence type="ECO:0000256" key="3">
    <source>
        <dbReference type="ARBA" id="ARBA00019015"/>
    </source>
</evidence>
<keyword evidence="4 5" id="KW-0975">Bacterial flagellum</keyword>
<dbReference type="NCBIfam" id="NF004238">
    <property type="entry name" value="PRK05682.1-1"/>
    <property type="match status" value="1"/>
</dbReference>
<comment type="subcellular location">
    <subcellularLocation>
        <location evidence="1 5">Bacterial flagellum basal body</location>
    </subcellularLocation>
</comment>
<keyword evidence="10" id="KW-0966">Cell projection</keyword>
<dbReference type="GO" id="GO:0071978">
    <property type="term" value="P:bacterial-type flagellum-dependent swarming motility"/>
    <property type="evidence" value="ECO:0007669"/>
    <property type="project" value="TreeGrafter"/>
</dbReference>
<dbReference type="Gene3D" id="2.60.98.20">
    <property type="entry name" value="Flagellar hook protein FlgE"/>
    <property type="match status" value="1"/>
</dbReference>
<dbReference type="RefSeq" id="WP_047716679.1">
    <property type="nucleotide sequence ID" value="NZ_FKFR01000002.1"/>
</dbReference>
<evidence type="ECO:0000313" key="10">
    <source>
        <dbReference type="EMBL" id="PJD84071.1"/>
    </source>
</evidence>
<dbReference type="GO" id="GO:0005829">
    <property type="term" value="C:cytosol"/>
    <property type="evidence" value="ECO:0007669"/>
    <property type="project" value="TreeGrafter"/>
</dbReference>
<dbReference type="GO" id="GO:0009425">
    <property type="term" value="C:bacterial-type flagellum basal body"/>
    <property type="evidence" value="ECO:0007669"/>
    <property type="project" value="UniProtKB-SubCell"/>
</dbReference>
<evidence type="ECO:0000259" key="7">
    <source>
        <dbReference type="Pfam" id="PF06429"/>
    </source>
</evidence>
<feature type="domain" description="Flagellar basal-body/hook protein C-terminal" evidence="7">
    <location>
        <begin position="360"/>
        <end position="403"/>
    </location>
</feature>
<dbReference type="GO" id="GO:0009424">
    <property type="term" value="C:bacterial-type flagellum hook"/>
    <property type="evidence" value="ECO:0007669"/>
    <property type="project" value="TreeGrafter"/>
</dbReference>
<evidence type="ECO:0000256" key="2">
    <source>
        <dbReference type="ARBA" id="ARBA00009677"/>
    </source>
</evidence>
<dbReference type="STRING" id="299766.BFV68_16840"/>
<organism evidence="10 11">
    <name type="scientific">Enterobacter hormaechei</name>
    <dbReference type="NCBI Taxonomy" id="158836"/>
    <lineage>
        <taxon>Bacteria</taxon>
        <taxon>Pseudomonadati</taxon>
        <taxon>Pseudomonadota</taxon>
        <taxon>Gammaproteobacteria</taxon>
        <taxon>Enterobacterales</taxon>
        <taxon>Enterobacteriaceae</taxon>
        <taxon>Enterobacter</taxon>
        <taxon>Enterobacter cloacae complex</taxon>
    </lineage>
</organism>
<dbReference type="InterPro" id="IPR037058">
    <property type="entry name" value="Falgellar_hook_FlgE_sf"/>
</dbReference>
<dbReference type="InterPro" id="IPR001444">
    <property type="entry name" value="Flag_bb_rod_N"/>
</dbReference>
<protein>
    <recommendedName>
        <fullName evidence="3 5">Flagellar hook protein FlgE</fullName>
    </recommendedName>
</protein>
<evidence type="ECO:0000313" key="11">
    <source>
        <dbReference type="Proteomes" id="UP000229974"/>
    </source>
</evidence>
<feature type="domain" description="Flagellar basal body rod protein N-terminal" evidence="6">
    <location>
        <begin position="6"/>
        <end position="33"/>
    </location>
</feature>
<dbReference type="AlphaFoldDB" id="A0A2J0PX79"/>
<dbReference type="Pfam" id="PF07559">
    <property type="entry name" value="FlgE_D2"/>
    <property type="match status" value="1"/>
</dbReference>
<dbReference type="NCBIfam" id="TIGR03506">
    <property type="entry name" value="FlgEFG_subfam"/>
    <property type="match status" value="1"/>
</dbReference>
<keyword evidence="10" id="KW-0969">Cilium</keyword>
<evidence type="ECO:0000256" key="5">
    <source>
        <dbReference type="RuleBase" id="RU362116"/>
    </source>
</evidence>
<evidence type="ECO:0000256" key="4">
    <source>
        <dbReference type="ARBA" id="ARBA00023143"/>
    </source>
</evidence>
<dbReference type="Pfam" id="PF22692">
    <property type="entry name" value="LlgE_F_G_D1"/>
    <property type="match status" value="1"/>
</dbReference>
<dbReference type="PANTHER" id="PTHR30435:SF1">
    <property type="entry name" value="FLAGELLAR HOOK PROTEIN FLGE"/>
    <property type="match status" value="1"/>
</dbReference>
<keyword evidence="10" id="KW-0282">Flagellum</keyword>
<proteinExistence type="inferred from homology"/>
<comment type="similarity">
    <text evidence="2 5">Belongs to the flagella basal body rod proteins family.</text>
</comment>
<comment type="caution">
    <text evidence="10">The sequence shown here is derived from an EMBL/GenBank/DDBJ whole genome shotgun (WGS) entry which is preliminary data.</text>
</comment>
<feature type="domain" description="Flagellar hook protein FlgE/F/G-like D1" evidence="9">
    <location>
        <begin position="76"/>
        <end position="141"/>
    </location>
</feature>
<dbReference type="Pfam" id="PF00460">
    <property type="entry name" value="Flg_bb_rod"/>
    <property type="match status" value="1"/>
</dbReference>
<gene>
    <name evidence="10" type="ORF">B9Q30_12965</name>
</gene>
<dbReference type="InterPro" id="IPR037925">
    <property type="entry name" value="FlgE/F/G-like"/>
</dbReference>
<evidence type="ECO:0000259" key="8">
    <source>
        <dbReference type="Pfam" id="PF07559"/>
    </source>
</evidence>
<evidence type="ECO:0000259" key="9">
    <source>
        <dbReference type="Pfam" id="PF22692"/>
    </source>
</evidence>
<dbReference type="InterPro" id="IPR053967">
    <property type="entry name" value="LlgE_F_G-like_D1"/>
</dbReference>
<feature type="domain" description="Flagellar hook protein FlgE D2" evidence="8">
    <location>
        <begin position="157"/>
        <end position="284"/>
    </location>
</feature>
<dbReference type="InterPro" id="IPR011491">
    <property type="entry name" value="FlgE_D2"/>
</dbReference>
<dbReference type="InterPro" id="IPR020013">
    <property type="entry name" value="Flagellar_FlgE/F/G"/>
</dbReference>
<dbReference type="Proteomes" id="UP000229974">
    <property type="component" value="Unassembled WGS sequence"/>
</dbReference>
<dbReference type="EMBL" id="NEEW01000006">
    <property type="protein sequence ID" value="PJD84071.1"/>
    <property type="molecule type" value="Genomic_DNA"/>
</dbReference>
<comment type="function">
    <text evidence="5">A flexible structure which links the flagellar filament to the drive apparatus in the basal body.</text>
</comment>
<name>A0A2J0PX79_9ENTR</name>
<dbReference type="OrthoDB" id="8578401at2"/>
<dbReference type="InterPro" id="IPR010930">
    <property type="entry name" value="Flg_bb/hook_C_dom"/>
</dbReference>
<evidence type="ECO:0000259" key="6">
    <source>
        <dbReference type="Pfam" id="PF00460"/>
    </source>
</evidence>
<accession>A0A2J0PX79</accession>
<evidence type="ECO:0000256" key="1">
    <source>
        <dbReference type="ARBA" id="ARBA00004117"/>
    </source>
</evidence>
<dbReference type="SUPFAM" id="SSF117143">
    <property type="entry name" value="Flagellar hook protein flgE"/>
    <property type="match status" value="1"/>
</dbReference>
<dbReference type="Pfam" id="PF06429">
    <property type="entry name" value="Flg_bbr_C"/>
    <property type="match status" value="1"/>
</dbReference>
<sequence length="404" mass="42157">MSFSQGLSGLNAAAKALDVVGNNIANSQTAGFKAGSVAFADIFAGTTGLGVQVAGVTQNFGDGGLTAGNSSLDMGLQGKGFFRMVSEGGAVYYGRNGQFKQDQNGNIINSTNGLYLTGYQATGTPPTIAPGAPVGPIRIPTEDMPPAASTAGSLTGNLKSDDTTIITDSFDYSDPKTYNYQSQIEATDTLGNKHTVKVYFVQTAAGEWKAYARDETAPGTPDVTSLDLKFDSNGNMDTAAMASTKMTINGAAFNGSAPLSIDMDLSSLTRRATDSLVKVDTIDGQAPGKYQSFVIGDSGEVVATYSNGQRQTVAQIVLADFANSGGLAAEGNNVWSETPQSGQPFLGTSGSGSFGTINGNMLEKSNVDLGQEMVNMIVYQRNYQSNSQTIKTQSELLQTLVNLR</sequence>
<reference evidence="10 11" key="1">
    <citation type="journal article" date="2017" name="J. Antimicrob. Chemother.">
        <title>Characterization of the population structure, drug resistance mechanisms and plasmids of the community-associated Enterobacter cloacae complex in China.</title>
        <authorList>
            <person name="Zhou K."/>
            <person name="Yu W."/>
            <person name="Cao X."/>
            <person name="Shen P."/>
            <person name="Lu H."/>
            <person name="Luo Q."/>
            <person name="Rossen J.W.A."/>
            <person name="Xiao Y."/>
        </authorList>
    </citation>
    <scope>NUCLEOTIDE SEQUENCE [LARGE SCALE GENOMIC DNA]</scope>
    <source>
        <strain evidence="10 11">ECC904</strain>
    </source>
</reference>